<feature type="non-terminal residue" evidence="2">
    <location>
        <position position="1"/>
    </location>
</feature>
<dbReference type="Proteomes" id="UP001529510">
    <property type="component" value="Unassembled WGS sequence"/>
</dbReference>
<keyword evidence="3" id="KW-1185">Reference proteome</keyword>
<organism evidence="2 3">
    <name type="scientific">Cirrhinus mrigala</name>
    <name type="common">Mrigala</name>
    <dbReference type="NCBI Taxonomy" id="683832"/>
    <lineage>
        <taxon>Eukaryota</taxon>
        <taxon>Metazoa</taxon>
        <taxon>Chordata</taxon>
        <taxon>Craniata</taxon>
        <taxon>Vertebrata</taxon>
        <taxon>Euteleostomi</taxon>
        <taxon>Actinopterygii</taxon>
        <taxon>Neopterygii</taxon>
        <taxon>Teleostei</taxon>
        <taxon>Ostariophysi</taxon>
        <taxon>Cypriniformes</taxon>
        <taxon>Cyprinidae</taxon>
        <taxon>Labeoninae</taxon>
        <taxon>Labeonini</taxon>
        <taxon>Cirrhinus</taxon>
    </lineage>
</organism>
<proteinExistence type="predicted"/>
<accession>A0ABD0Q163</accession>
<feature type="compositionally biased region" description="Basic and acidic residues" evidence="1">
    <location>
        <begin position="38"/>
        <end position="57"/>
    </location>
</feature>
<comment type="caution">
    <text evidence="2">The sequence shown here is derived from an EMBL/GenBank/DDBJ whole genome shotgun (WGS) entry which is preliminary data.</text>
</comment>
<reference evidence="2 3" key="1">
    <citation type="submission" date="2024-05" db="EMBL/GenBank/DDBJ databases">
        <title>Genome sequencing and assembly of Indian major carp, Cirrhinus mrigala (Hamilton, 1822).</title>
        <authorList>
            <person name="Mohindra V."/>
            <person name="Chowdhury L.M."/>
            <person name="Lal K."/>
            <person name="Jena J.K."/>
        </authorList>
    </citation>
    <scope>NUCLEOTIDE SEQUENCE [LARGE SCALE GENOMIC DNA]</scope>
    <source>
        <strain evidence="2">CM1030</strain>
        <tissue evidence="2">Blood</tissue>
    </source>
</reference>
<dbReference type="AlphaFoldDB" id="A0ABD0Q163"/>
<gene>
    <name evidence="2" type="ORF">M9458_025441</name>
</gene>
<dbReference type="EMBL" id="JAMKFB020000012">
    <property type="protein sequence ID" value="KAL0179999.1"/>
    <property type="molecule type" value="Genomic_DNA"/>
</dbReference>
<feature type="region of interest" description="Disordered" evidence="1">
    <location>
        <begin position="1"/>
        <end position="57"/>
    </location>
</feature>
<evidence type="ECO:0000313" key="2">
    <source>
        <dbReference type="EMBL" id="KAL0179999.1"/>
    </source>
</evidence>
<feature type="compositionally biased region" description="Polar residues" evidence="1">
    <location>
        <begin position="1"/>
        <end position="14"/>
    </location>
</feature>
<evidence type="ECO:0000256" key="1">
    <source>
        <dbReference type="SAM" id="MobiDB-lite"/>
    </source>
</evidence>
<protein>
    <submittedName>
        <fullName evidence="2">Uncharacterized protein</fullName>
    </submittedName>
</protein>
<name>A0ABD0Q163_CIRMR</name>
<sequence length="57" mass="6274">QELMSSTPGVQTEKQNGEHPELQARLSPDATESSSKPKGKDRGPNNREEDISEPKVQ</sequence>
<feature type="non-terminal residue" evidence="2">
    <location>
        <position position="57"/>
    </location>
</feature>
<evidence type="ECO:0000313" key="3">
    <source>
        <dbReference type="Proteomes" id="UP001529510"/>
    </source>
</evidence>